<proteinExistence type="predicted"/>
<gene>
    <name evidence="1" type="ORF">D9Q98_002765</name>
</gene>
<sequence length="311" mass="34255">MDDEQFVAAIPDGYGQCWNQVALLQARPHVNDSQTGSSAYALNFGWPREVWQQHLDAFFLHSQEHSQPWTVEGNLQLLTSTVTSATVQWALPVGTFHDSGYISRPRKAKWARAEASSFVAAGYVWYPNIDARGKNASIGVRLWQQHKPAADAAVRFNLTISLAHNSTQPQGGLLARSVNPGDWQTSFKCDWPGDFNWADTVPTCSKPVLPLWRLLTGKLPGFVADGELLFTFTLTMVPGSPDAATSCKQCADRDCTTPQPALGPLAGFRPLLQSMALRQGHVHMGHVHECQEEAEECVQPAAFCADFCFLD</sequence>
<name>A0A9D4TTV6_CHLVU</name>
<keyword evidence="2" id="KW-1185">Reference proteome</keyword>
<comment type="caution">
    <text evidence="1">The sequence shown here is derived from an EMBL/GenBank/DDBJ whole genome shotgun (WGS) entry which is preliminary data.</text>
</comment>
<accession>A0A9D4TTV6</accession>
<evidence type="ECO:0000313" key="2">
    <source>
        <dbReference type="Proteomes" id="UP001055712"/>
    </source>
</evidence>
<dbReference type="AlphaFoldDB" id="A0A9D4TTV6"/>
<reference evidence="1" key="2">
    <citation type="submission" date="2020-11" db="EMBL/GenBank/DDBJ databases">
        <authorList>
            <person name="Cecchin M."/>
            <person name="Marcolungo L."/>
            <person name="Rossato M."/>
            <person name="Girolomoni L."/>
            <person name="Cosentino E."/>
            <person name="Cuine S."/>
            <person name="Li-Beisson Y."/>
            <person name="Delledonne M."/>
            <person name="Ballottari M."/>
        </authorList>
    </citation>
    <scope>NUCLEOTIDE SEQUENCE</scope>
    <source>
        <strain evidence="1">211/11P</strain>
        <tissue evidence="1">Whole cell</tissue>
    </source>
</reference>
<organism evidence="1 2">
    <name type="scientific">Chlorella vulgaris</name>
    <name type="common">Green alga</name>
    <dbReference type="NCBI Taxonomy" id="3077"/>
    <lineage>
        <taxon>Eukaryota</taxon>
        <taxon>Viridiplantae</taxon>
        <taxon>Chlorophyta</taxon>
        <taxon>core chlorophytes</taxon>
        <taxon>Trebouxiophyceae</taxon>
        <taxon>Chlorellales</taxon>
        <taxon>Chlorellaceae</taxon>
        <taxon>Chlorella clade</taxon>
        <taxon>Chlorella</taxon>
    </lineage>
</organism>
<dbReference type="EMBL" id="SIDB01000003">
    <property type="protein sequence ID" value="KAI3434704.1"/>
    <property type="molecule type" value="Genomic_DNA"/>
</dbReference>
<protein>
    <submittedName>
        <fullName evidence="1">Uncharacterized protein</fullName>
    </submittedName>
</protein>
<reference evidence="1" key="1">
    <citation type="journal article" date="2019" name="Plant J.">
        <title>Chlorella vulgaris genome assembly and annotation reveals the molecular basis for metabolic acclimation to high light conditions.</title>
        <authorList>
            <person name="Cecchin M."/>
            <person name="Marcolungo L."/>
            <person name="Rossato M."/>
            <person name="Girolomoni L."/>
            <person name="Cosentino E."/>
            <person name="Cuine S."/>
            <person name="Li-Beisson Y."/>
            <person name="Delledonne M."/>
            <person name="Ballottari M."/>
        </authorList>
    </citation>
    <scope>NUCLEOTIDE SEQUENCE</scope>
    <source>
        <strain evidence="1">211/11P</strain>
    </source>
</reference>
<dbReference type="Proteomes" id="UP001055712">
    <property type="component" value="Unassembled WGS sequence"/>
</dbReference>
<evidence type="ECO:0000313" key="1">
    <source>
        <dbReference type="EMBL" id="KAI3434704.1"/>
    </source>
</evidence>